<evidence type="ECO:0000313" key="2">
    <source>
        <dbReference type="EMBL" id="TQR17661.1"/>
    </source>
</evidence>
<reference evidence="2 3" key="1">
    <citation type="submission" date="2019-05" db="EMBL/GenBank/DDBJ databases">
        <title>Psychrobacillus vulpis sp. nov., a new species isolated from feces of a red fox that inhabits in The Tablas de Daimiel Natural Park, Albacete, Spain.</title>
        <authorList>
            <person name="Rodriguez M."/>
            <person name="Reina J.C."/>
            <person name="Bejar V."/>
            <person name="Llamas I."/>
        </authorList>
    </citation>
    <scope>NUCLEOTIDE SEQUENCE [LARGE SCALE GENOMIC DNA]</scope>
    <source>
        <strain evidence="2 3">NHI-2</strain>
    </source>
</reference>
<dbReference type="OrthoDB" id="569879at2"/>
<sequence length="314" mass="37013">MGRLVKKQYALLKRLRASHIKEEDIRKDIHQIESGVRGENRLLQKLKELRLPGSYRIFSDVGLQSGEWKVQIDCLIVTDRCCIVLESKNISDDLYFNEDADEFYKVDRNGNEIAYRNPYFQLLKHIRFMKEFFRLLNLPQMNVTGAVVLTAKSCRIRQKPAHYPIFKLESIIEKIIHMYELPSSFQLSSEQLDFVEKMIWKKQSAFIHRPLCESYHISPNELIRGVECPNCSTLGMKRTGKTWTCIKCDQRSRDAHKNAVQEYFWLVSKEIRNKDFRVFCQVDSVYAASRMLNSMDLQVHRAGPKTFYTQKKDR</sequence>
<comment type="caution">
    <text evidence="2">The sequence shown here is derived from an EMBL/GenBank/DDBJ whole genome shotgun (WGS) entry which is preliminary data.</text>
</comment>
<protein>
    <submittedName>
        <fullName evidence="2">NERD domain-containing protein</fullName>
    </submittedName>
</protein>
<keyword evidence="3" id="KW-1185">Reference proteome</keyword>
<dbReference type="EMBL" id="VDGG01000007">
    <property type="protein sequence ID" value="TQR17661.1"/>
    <property type="molecule type" value="Genomic_DNA"/>
</dbReference>
<name>A0A544TJQ1_9BACI</name>
<gene>
    <name evidence="2" type="ORF">FG383_04905</name>
</gene>
<evidence type="ECO:0000313" key="3">
    <source>
        <dbReference type="Proteomes" id="UP000318937"/>
    </source>
</evidence>
<organism evidence="2 3">
    <name type="scientific">Psychrobacillus soli</name>
    <dbReference type="NCBI Taxonomy" id="1543965"/>
    <lineage>
        <taxon>Bacteria</taxon>
        <taxon>Bacillati</taxon>
        <taxon>Bacillota</taxon>
        <taxon>Bacilli</taxon>
        <taxon>Bacillales</taxon>
        <taxon>Bacillaceae</taxon>
        <taxon>Psychrobacillus</taxon>
    </lineage>
</organism>
<dbReference type="AlphaFoldDB" id="A0A544TJQ1"/>
<proteinExistence type="predicted"/>
<dbReference type="Proteomes" id="UP000318937">
    <property type="component" value="Unassembled WGS sequence"/>
</dbReference>
<evidence type="ECO:0000259" key="1">
    <source>
        <dbReference type="PROSITE" id="PS50965"/>
    </source>
</evidence>
<dbReference type="InterPro" id="IPR011528">
    <property type="entry name" value="NERD"/>
</dbReference>
<accession>A0A544TJQ1</accession>
<dbReference type="Pfam" id="PF08378">
    <property type="entry name" value="NERD"/>
    <property type="match status" value="1"/>
</dbReference>
<feature type="domain" description="NERD" evidence="1">
    <location>
        <begin position="34"/>
        <end position="152"/>
    </location>
</feature>
<dbReference type="PROSITE" id="PS50965">
    <property type="entry name" value="NERD"/>
    <property type="match status" value="1"/>
</dbReference>